<evidence type="ECO:0000259" key="2">
    <source>
        <dbReference type="Pfam" id="PF21279"/>
    </source>
</evidence>
<dbReference type="RefSeq" id="WP_092039569.1">
    <property type="nucleotide sequence ID" value="NZ_FOOK01000024.1"/>
</dbReference>
<feature type="domain" description="YhfX-like C-terminal" evidence="2">
    <location>
        <begin position="279"/>
        <end position="379"/>
    </location>
</feature>
<name>A0A1I2QP26_9BACL</name>
<dbReference type="InterPro" id="IPR029066">
    <property type="entry name" value="PLP-binding_barrel"/>
</dbReference>
<dbReference type="EMBL" id="FOOK01000024">
    <property type="protein sequence ID" value="SFG27977.1"/>
    <property type="molecule type" value="Genomic_DNA"/>
</dbReference>
<dbReference type="AlphaFoldDB" id="A0A1I2QP26"/>
<evidence type="ECO:0000313" key="3">
    <source>
        <dbReference type="EMBL" id="SFG27977.1"/>
    </source>
</evidence>
<sequence>MFLSVTLKRNPALVEAAVDLHRSGTIPPNTYVLDLDAIAYNARLLARAAARAGIRLYMMTKQIGRNPEVARLIAASGIPRAVAVDPWEARLLGRSGIPLGNVGHLVQIPSGMIEEILSYRPEVVTVYSVEKAAQISRVAQRMGRTQKLLLRVVGPEDVLYEGQQGGFRESGLIEAAREILRLPGVRIAGVTGFPCLLYDPDRGDVQPLANAHTVLRCAERLSEELGISLEQINMPSATCVSTIPILKELGATHGEPGHALTGTTPLHQRGDQPELPAMVYVSEVSHLDGERAYVYGGGFYRRSRAREAIVGKTFPGMMDRRVRVRETPPQFIDYYGALDRTGHRIEVGDTAVFAFRTQIFVTRSQVALVEGIQRGRPSLKAIYDSLGKPLTEEAEKWADGERSS</sequence>
<organism evidence="3 4">
    <name type="scientific">Planifilum fulgidum</name>
    <dbReference type="NCBI Taxonomy" id="201973"/>
    <lineage>
        <taxon>Bacteria</taxon>
        <taxon>Bacillati</taxon>
        <taxon>Bacillota</taxon>
        <taxon>Bacilli</taxon>
        <taxon>Bacillales</taxon>
        <taxon>Thermoactinomycetaceae</taxon>
        <taxon>Planifilum</taxon>
    </lineage>
</organism>
<reference evidence="3 4" key="1">
    <citation type="submission" date="2016-10" db="EMBL/GenBank/DDBJ databases">
        <authorList>
            <person name="de Groot N.N."/>
        </authorList>
    </citation>
    <scope>NUCLEOTIDE SEQUENCE [LARGE SCALE GENOMIC DNA]</scope>
    <source>
        <strain evidence="3 4">DSM 44945</strain>
    </source>
</reference>
<feature type="domain" description="Alanine racemase N-terminal" evidence="1">
    <location>
        <begin position="34"/>
        <end position="265"/>
    </location>
</feature>
<dbReference type="CDD" id="cd06811">
    <property type="entry name" value="PLPDE_III_yhfX_like"/>
    <property type="match status" value="1"/>
</dbReference>
<dbReference type="InterPro" id="IPR001608">
    <property type="entry name" value="Ala_racemase_N"/>
</dbReference>
<keyword evidence="4" id="KW-1185">Reference proteome</keyword>
<dbReference type="Pfam" id="PF21279">
    <property type="entry name" value="YhfX-like_C"/>
    <property type="match status" value="1"/>
</dbReference>
<dbReference type="InterPro" id="IPR048449">
    <property type="entry name" value="YhfX-like_C"/>
</dbReference>
<dbReference type="Pfam" id="PF01168">
    <property type="entry name" value="Ala_racemase_N"/>
    <property type="match status" value="1"/>
</dbReference>
<dbReference type="Proteomes" id="UP000198661">
    <property type="component" value="Unassembled WGS sequence"/>
</dbReference>
<accession>A0A1I2QP26</accession>
<dbReference type="SUPFAM" id="SSF51419">
    <property type="entry name" value="PLP-binding barrel"/>
    <property type="match status" value="1"/>
</dbReference>
<gene>
    <name evidence="3" type="ORF">SAMN04488025_12421</name>
</gene>
<proteinExistence type="predicted"/>
<evidence type="ECO:0000313" key="4">
    <source>
        <dbReference type="Proteomes" id="UP000198661"/>
    </source>
</evidence>
<protein>
    <submittedName>
        <fullName evidence="3">Predicted amino acid racemase</fullName>
    </submittedName>
</protein>
<dbReference type="OrthoDB" id="3189402at2"/>
<evidence type="ECO:0000259" key="1">
    <source>
        <dbReference type="Pfam" id="PF01168"/>
    </source>
</evidence>
<dbReference type="STRING" id="201973.SAMN04488025_12421"/>
<dbReference type="Gene3D" id="2.40.37.30">
    <property type="match status" value="2"/>
</dbReference>